<keyword evidence="3" id="KW-1185">Reference proteome</keyword>
<feature type="signal peptide" evidence="1">
    <location>
        <begin position="1"/>
        <end position="18"/>
    </location>
</feature>
<dbReference type="InterPro" id="IPR014582">
    <property type="entry name" value="UCP033535_lipo"/>
</dbReference>
<reference evidence="2 3" key="1">
    <citation type="submission" date="2021-07" db="EMBL/GenBank/DDBJ databases">
        <title>Paraburkholderia edwinii protects Aspergillus sp. from phenazines by acting as a toxin sponge.</title>
        <authorList>
            <person name="Dahlstrom K.M."/>
            <person name="Newman D.K."/>
        </authorList>
    </citation>
    <scope>NUCLEOTIDE SEQUENCE [LARGE SCALE GENOMIC DNA]</scope>
    <source>
        <strain evidence="2 3">Pe01</strain>
    </source>
</reference>
<dbReference type="Proteomes" id="UP000826462">
    <property type="component" value="Chromosome 2"/>
</dbReference>
<accession>A0ABX8UW84</accession>
<sequence>MRRFLYAALLVAAGAAVFGCKLVKNDAQTANGSSSGSGSTYASAGFDPNAMVASMWSTKILPDVEKRATDYPTLRDAIKADPDAAGKKYGYRGKDDGAPWNFPTRVQGTIVDVDTQSSQGTVGIDIDGSGKAAVIVDIGPTVLGTTLRDTLDFISFTNFRNQIEYAQFGTALNSYAATHVMKPLPRDALKGKQVTVTGAFSYDSSSEQPEIVPLSVKLGDKS</sequence>
<feature type="chain" id="PRO_5047546310" evidence="1">
    <location>
        <begin position="19"/>
        <end position="222"/>
    </location>
</feature>
<dbReference type="EMBL" id="CP080096">
    <property type="protein sequence ID" value="QYD72916.1"/>
    <property type="molecule type" value="Genomic_DNA"/>
</dbReference>
<name>A0ABX8UW84_9BURK</name>
<protein>
    <submittedName>
        <fullName evidence="2">DUF2291 domain-containing protein</fullName>
    </submittedName>
</protein>
<evidence type="ECO:0000313" key="3">
    <source>
        <dbReference type="Proteomes" id="UP000826462"/>
    </source>
</evidence>
<evidence type="ECO:0000256" key="1">
    <source>
        <dbReference type="SAM" id="SignalP"/>
    </source>
</evidence>
<organism evidence="2 3">
    <name type="scientific">Paraburkholderia edwinii</name>
    <dbReference type="NCBI Taxonomy" id="2861782"/>
    <lineage>
        <taxon>Bacteria</taxon>
        <taxon>Pseudomonadati</taxon>
        <taxon>Pseudomonadota</taxon>
        <taxon>Betaproteobacteria</taxon>
        <taxon>Burkholderiales</taxon>
        <taxon>Burkholderiaceae</taxon>
        <taxon>Paraburkholderia</taxon>
    </lineage>
</organism>
<dbReference type="SUPFAM" id="SSF141318">
    <property type="entry name" value="TM0957-like"/>
    <property type="match status" value="1"/>
</dbReference>
<proteinExistence type="predicted"/>
<keyword evidence="1" id="KW-0732">Signal</keyword>
<dbReference type="InterPro" id="IPR036215">
    <property type="entry name" value="TM0957-like_sf"/>
</dbReference>
<dbReference type="Pfam" id="PF10054">
    <property type="entry name" value="DUF2291"/>
    <property type="match status" value="1"/>
</dbReference>
<gene>
    <name evidence="2" type="ORF">KZJ38_24855</name>
</gene>
<evidence type="ECO:0000313" key="2">
    <source>
        <dbReference type="EMBL" id="QYD72916.1"/>
    </source>
</evidence>
<dbReference type="PIRSF" id="PIRSF033535">
    <property type="entry name" value="UCP033535_plp"/>
    <property type="match status" value="1"/>
</dbReference>
<dbReference type="PROSITE" id="PS51257">
    <property type="entry name" value="PROKAR_LIPOPROTEIN"/>
    <property type="match status" value="1"/>
</dbReference>
<dbReference type="RefSeq" id="WP_219802388.1">
    <property type="nucleotide sequence ID" value="NZ_CP080096.1"/>
</dbReference>